<dbReference type="PANTHER" id="PTHR34720:SF9">
    <property type="entry name" value="BLR4714 PROTEIN"/>
    <property type="match status" value="1"/>
</dbReference>
<dbReference type="SMART" id="SM00089">
    <property type="entry name" value="PKD"/>
    <property type="match status" value="3"/>
</dbReference>
<evidence type="ECO:0000259" key="2">
    <source>
        <dbReference type="PROSITE" id="PS50093"/>
    </source>
</evidence>
<organism evidence="3 4">
    <name type="scientific">Urbifossiella limnaea</name>
    <dbReference type="NCBI Taxonomy" id="2528023"/>
    <lineage>
        <taxon>Bacteria</taxon>
        <taxon>Pseudomonadati</taxon>
        <taxon>Planctomycetota</taxon>
        <taxon>Planctomycetia</taxon>
        <taxon>Gemmatales</taxon>
        <taxon>Gemmataceae</taxon>
        <taxon>Urbifossiella</taxon>
    </lineage>
</organism>
<proteinExistence type="predicted"/>
<dbReference type="NCBIfam" id="NF012211">
    <property type="entry name" value="tand_rpt_95"/>
    <property type="match status" value="3"/>
</dbReference>
<evidence type="ECO:0000256" key="1">
    <source>
        <dbReference type="SAM" id="MobiDB-lite"/>
    </source>
</evidence>
<dbReference type="PROSITE" id="PS50093">
    <property type="entry name" value="PKD"/>
    <property type="match status" value="2"/>
</dbReference>
<keyword evidence="3" id="KW-0378">Hydrolase</keyword>
<name>A0A517Y162_9BACT</name>
<dbReference type="GO" id="GO:0005509">
    <property type="term" value="F:calcium ion binding"/>
    <property type="evidence" value="ECO:0007669"/>
    <property type="project" value="InterPro"/>
</dbReference>
<accession>A0A517Y162</accession>
<feature type="domain" description="PKD" evidence="2">
    <location>
        <begin position="524"/>
        <end position="604"/>
    </location>
</feature>
<dbReference type="EMBL" id="CP036273">
    <property type="protein sequence ID" value="QDU23495.1"/>
    <property type="molecule type" value="Genomic_DNA"/>
</dbReference>
<dbReference type="InterPro" id="IPR022409">
    <property type="entry name" value="PKD/Chitinase_dom"/>
</dbReference>
<dbReference type="GO" id="GO:0016020">
    <property type="term" value="C:membrane"/>
    <property type="evidence" value="ECO:0007669"/>
    <property type="project" value="InterPro"/>
</dbReference>
<dbReference type="KEGG" id="uli:ETAA1_54950"/>
<dbReference type="InterPro" id="IPR015919">
    <property type="entry name" value="Cadherin-like_sf"/>
</dbReference>
<feature type="domain" description="PKD" evidence="2">
    <location>
        <begin position="644"/>
        <end position="696"/>
    </location>
</feature>
<dbReference type="AlphaFoldDB" id="A0A517Y162"/>
<dbReference type="InterPro" id="IPR013783">
    <property type="entry name" value="Ig-like_fold"/>
</dbReference>
<gene>
    <name evidence="3" type="primary">colA</name>
    <name evidence="3" type="ORF">ETAA1_54950</name>
</gene>
<dbReference type="Gene3D" id="2.60.40.3440">
    <property type="match status" value="3"/>
</dbReference>
<dbReference type="GO" id="GO:0004222">
    <property type="term" value="F:metalloendopeptidase activity"/>
    <property type="evidence" value="ECO:0007669"/>
    <property type="project" value="UniProtKB-EC"/>
</dbReference>
<evidence type="ECO:0000313" key="3">
    <source>
        <dbReference type="EMBL" id="QDU23495.1"/>
    </source>
</evidence>
<dbReference type="SUPFAM" id="SSF49299">
    <property type="entry name" value="PKD domain"/>
    <property type="match status" value="3"/>
</dbReference>
<feature type="region of interest" description="Disordered" evidence="1">
    <location>
        <begin position="873"/>
        <end position="895"/>
    </location>
</feature>
<dbReference type="SUPFAM" id="SSF49313">
    <property type="entry name" value="Cadherin-like"/>
    <property type="match status" value="2"/>
</dbReference>
<dbReference type="RefSeq" id="WP_145243736.1">
    <property type="nucleotide sequence ID" value="NZ_CP036273.1"/>
</dbReference>
<dbReference type="InterPro" id="IPR000601">
    <property type="entry name" value="PKD_dom"/>
</dbReference>
<keyword evidence="4" id="KW-1185">Reference proteome</keyword>
<dbReference type="PANTHER" id="PTHR34720">
    <property type="entry name" value="MICROCYSTIN DEPENDENT PROTEIN"/>
    <property type="match status" value="1"/>
</dbReference>
<dbReference type="Pfam" id="PF18911">
    <property type="entry name" value="PKD_4"/>
    <property type="match status" value="3"/>
</dbReference>
<dbReference type="Proteomes" id="UP000319576">
    <property type="component" value="Chromosome"/>
</dbReference>
<reference evidence="3 4" key="1">
    <citation type="submission" date="2019-02" db="EMBL/GenBank/DDBJ databases">
        <title>Deep-cultivation of Planctomycetes and their phenomic and genomic characterization uncovers novel biology.</title>
        <authorList>
            <person name="Wiegand S."/>
            <person name="Jogler M."/>
            <person name="Boedeker C."/>
            <person name="Pinto D."/>
            <person name="Vollmers J."/>
            <person name="Rivas-Marin E."/>
            <person name="Kohn T."/>
            <person name="Peeters S.H."/>
            <person name="Heuer A."/>
            <person name="Rast P."/>
            <person name="Oberbeckmann S."/>
            <person name="Bunk B."/>
            <person name="Jeske O."/>
            <person name="Meyerdierks A."/>
            <person name="Storesund J.E."/>
            <person name="Kallscheuer N."/>
            <person name="Luecker S."/>
            <person name="Lage O.M."/>
            <person name="Pohl T."/>
            <person name="Merkel B.J."/>
            <person name="Hornburger P."/>
            <person name="Mueller R.-W."/>
            <person name="Bruemmer F."/>
            <person name="Labrenz M."/>
            <person name="Spormann A.M."/>
            <person name="Op den Camp H."/>
            <person name="Overmann J."/>
            <person name="Amann R."/>
            <person name="Jetten M.S.M."/>
            <person name="Mascher T."/>
            <person name="Medema M.H."/>
            <person name="Devos D.P."/>
            <person name="Kaster A.-K."/>
            <person name="Ovreas L."/>
            <person name="Rohde M."/>
            <person name="Galperin M.Y."/>
            <person name="Jogler C."/>
        </authorList>
    </citation>
    <scope>NUCLEOTIDE SEQUENCE [LARGE SCALE GENOMIC DNA]</scope>
    <source>
        <strain evidence="3 4">ETA_A1</strain>
    </source>
</reference>
<evidence type="ECO:0000313" key="4">
    <source>
        <dbReference type="Proteomes" id="UP000319576"/>
    </source>
</evidence>
<sequence length="895" mass="90290">MGLRSWLRRAADPTTRVAPRHSFRPVLDPLEARDVPAVVGYYDMAHFQGIDSQVASITAAGHTAVRLYDLTPADLAGLDVLVVQNLFTGAYGFEYLSRLDAVQAAVGAGLSLVIHDRYVDGAESILPGGSGFNVVRDFSDANNIQVLDDGTLLTHGPGGVVTDATLDNGSYSSHGYATAASLPADARKLLSTGDPSHVVTFSYRFGAGNVVYSSIPLDYYLGQPGSPFAQVYAPNVVAYAADLLNRPPAASPVMLYTAEDAALGGRLAASDPNGDTLTYAVATGPRHGTVTVTDPATGEFVYTPAPNYFGLDEFTFAATDARGGTATGTVTVGVTPVNDAPAAAADAVAAAEDTALVVRVLDNDTDADGDSLTVTSFTQGANGVVSVGGGGVLVYTPATDFNGTDTFTYTISDGYGGTATATVTVTVAPVNDAPVATAGELALAEDGSVSIDLLANASDEDGDALIVTVTDPAHGTVTLQGGTATYTPDADFYGTDEFTYTVDDGSGGTASATVTVTVTPINDPPTAGAGADATADEGALVAFAATATDRDGDTLTYQWDFGDGSTGTGPAATHAYLDDGVYTAVLRVTDGRGGVATDTRTVTVRNVAPVVTAGPGTTIDEGGTFAATGTFSDPGLDAGSVTVDYGDGSGVQPLVLNSDGSFALTHAYADDGVYTVTVRVDDGDGGVGTAAVTVTVRNVAPVANAGADRAANRGDTVALTGTFTDPGPADTHTRTWAVRNPAGQVVASGSGAAVSFVPAAGGVYLASFTVTDDDGGTATDTVQVTVAGSTAPLTVTGPTESQLGRTVTFTAALAVSGPSLTAWVVTDSRGRIVAATVGGHVSFLVSTPGQYTVTCLAVTRSGLYTATARLTAAAPPQLPDPEPVSRPGRGRGHRG</sequence>
<dbReference type="EC" id="3.4.24.3" evidence="3"/>
<dbReference type="OrthoDB" id="223034at2"/>
<dbReference type="Pfam" id="PF17963">
    <property type="entry name" value="Big_9"/>
    <property type="match status" value="3"/>
</dbReference>
<dbReference type="CDD" id="cd00146">
    <property type="entry name" value="PKD"/>
    <property type="match status" value="2"/>
</dbReference>
<dbReference type="InterPro" id="IPR035986">
    <property type="entry name" value="PKD_dom_sf"/>
</dbReference>
<protein>
    <submittedName>
        <fullName evidence="3">Microbial collagenase</fullName>
        <ecNumber evidence="3">3.4.24.3</ecNumber>
    </submittedName>
</protein>
<dbReference type="Gene3D" id="2.60.40.10">
    <property type="entry name" value="Immunoglobulins"/>
    <property type="match status" value="3"/>
</dbReference>